<organism evidence="1 2">
    <name type="scientific">Ovis ammon polii x Ovis aries</name>
    <dbReference type="NCBI Taxonomy" id="2918886"/>
    <lineage>
        <taxon>Eukaryota</taxon>
        <taxon>Metazoa</taxon>
        <taxon>Chordata</taxon>
        <taxon>Craniata</taxon>
        <taxon>Vertebrata</taxon>
        <taxon>Euteleostomi</taxon>
        <taxon>Mammalia</taxon>
        <taxon>Eutheria</taxon>
        <taxon>Laurasiatheria</taxon>
        <taxon>Artiodactyla</taxon>
        <taxon>Ruminantia</taxon>
        <taxon>Pecora</taxon>
        <taxon>Bovidae</taxon>
        <taxon>Caprinae</taxon>
        <taxon>Ovis</taxon>
    </lineage>
</organism>
<accession>A0ACB9VC61</accession>
<evidence type="ECO:0000313" key="1">
    <source>
        <dbReference type="EMBL" id="KAI4587418.1"/>
    </source>
</evidence>
<dbReference type="EMBL" id="CM043028">
    <property type="protein sequence ID" value="KAI4587418.1"/>
    <property type="molecule type" value="Genomic_DNA"/>
</dbReference>
<sequence>MAPFGAGQMDYCLDNPDVFFASPGWFQPIEHGQTASRRCRHWWSRGRRRPPTPNIQALAHSTVGQSLPIPLKKPFPSISSITRPLLFFKYEGNFIQKFQYELSTKRVLNTMIIGAHVLLGQILQNHMLDLLIHNSKLLCILQVIHFPQPLLDDMQEAPIFHVQAAHEKEQITSSSSSAPMLHPRGPGIPGCSSVCGAVRSALSRPSRKCKADPPGDSKTCPAVNWCLWARGGSQPSPVQPLQTCWASSKCGGRRGPFFRNTSCPGWGDGFSPLGRACSAAGGLHFPWHIPISEVKLNVFF</sequence>
<reference evidence="1" key="1">
    <citation type="submission" date="2022-03" db="EMBL/GenBank/DDBJ databases">
        <title>Genomic analyses of argali, domestic sheep and their hybrids provide insights into chromosomal evolution, heterosis and genetic basis of agronomic traits.</title>
        <authorList>
            <person name="Li M."/>
        </authorList>
    </citation>
    <scope>NUCLEOTIDE SEQUENCE</scope>
    <source>
        <strain evidence="1">F1 hybrid</strain>
    </source>
</reference>
<dbReference type="Proteomes" id="UP001057279">
    <property type="component" value="Linkage Group LG03"/>
</dbReference>
<comment type="caution">
    <text evidence="1">The sequence shown here is derived from an EMBL/GenBank/DDBJ whole genome shotgun (WGS) entry which is preliminary data.</text>
</comment>
<evidence type="ECO:0000313" key="2">
    <source>
        <dbReference type="Proteomes" id="UP001057279"/>
    </source>
</evidence>
<proteinExistence type="predicted"/>
<name>A0ACB9VC61_9CETA</name>
<gene>
    <name evidence="1" type="ORF">MJG53_005205</name>
</gene>
<keyword evidence="2" id="KW-1185">Reference proteome</keyword>
<protein>
    <submittedName>
        <fullName evidence="1">Uncharacterized protein</fullName>
    </submittedName>
</protein>